<keyword evidence="1" id="KW-0812">Transmembrane</keyword>
<gene>
    <name evidence="2" type="ORF">SAMN04488085_105134</name>
</gene>
<reference evidence="2 3" key="1">
    <citation type="submission" date="2016-10" db="EMBL/GenBank/DDBJ databases">
        <authorList>
            <person name="de Groot N.N."/>
        </authorList>
    </citation>
    <scope>NUCLEOTIDE SEQUENCE [LARGE SCALE GENOMIC DNA]</scope>
    <source>
        <strain evidence="2 3">DSM 45317</strain>
    </source>
</reference>
<dbReference type="EMBL" id="FOSW01000005">
    <property type="protein sequence ID" value="SFK98736.1"/>
    <property type="molecule type" value="Genomic_DNA"/>
</dbReference>
<evidence type="ECO:0000313" key="3">
    <source>
        <dbReference type="Proteomes" id="UP000199152"/>
    </source>
</evidence>
<proteinExistence type="predicted"/>
<evidence type="ECO:0000256" key="1">
    <source>
        <dbReference type="SAM" id="Phobius"/>
    </source>
</evidence>
<evidence type="ECO:0000313" key="2">
    <source>
        <dbReference type="EMBL" id="SFK98736.1"/>
    </source>
</evidence>
<dbReference type="RefSeq" id="WP_091323856.1">
    <property type="nucleotide sequence ID" value="NZ_FOSW01000005.1"/>
</dbReference>
<dbReference type="STRING" id="504800.SAMN04488085_105134"/>
<sequence length="359" mass="36586">MRHPDEGVLRRLLDEPAGVADADRRHVADCQVCLTGLAAAHADAAAAGTALRAVPAGDVDLAAAWRRLSATLPAADRERAPAAARRRGARLRRPAIATLAFLVVLTGAGVAAANDWLPIFRTERIAPVSVTTSDLVALPDLTGYGDVELTGAGEPQQVADAAAAREATGLDVPQVGPLPRGVSGDPTYQVVGELSGVFTFSADKAAQAAAAAGEALPPVPAGLDGSQVRLVAGPGLAAVWSQEGGMPTLVVGRAVAPRAFSSGVPFETLRDYLLALPGLPPNVADQLRSFTGDGTTLPLPVPADQVRTSSADVGGRPATVLEARDRSFAGVVWVDDGVVTAVAGALGADEVLSVARELR</sequence>
<feature type="transmembrane region" description="Helical" evidence="1">
    <location>
        <begin position="95"/>
        <end position="117"/>
    </location>
</feature>
<keyword evidence="1" id="KW-1133">Transmembrane helix</keyword>
<dbReference type="InParanoid" id="A0A1I4E309"/>
<keyword evidence="1" id="KW-0472">Membrane</keyword>
<protein>
    <submittedName>
        <fullName evidence="2">Uncharacterized protein</fullName>
    </submittedName>
</protein>
<organism evidence="2 3">
    <name type="scientific">Geodermatophilus ruber</name>
    <dbReference type="NCBI Taxonomy" id="504800"/>
    <lineage>
        <taxon>Bacteria</taxon>
        <taxon>Bacillati</taxon>
        <taxon>Actinomycetota</taxon>
        <taxon>Actinomycetes</taxon>
        <taxon>Geodermatophilales</taxon>
        <taxon>Geodermatophilaceae</taxon>
        <taxon>Geodermatophilus</taxon>
    </lineage>
</organism>
<accession>A0A1I4E309</accession>
<dbReference type="AlphaFoldDB" id="A0A1I4E309"/>
<dbReference type="OrthoDB" id="5180342at2"/>
<dbReference type="Proteomes" id="UP000199152">
    <property type="component" value="Unassembled WGS sequence"/>
</dbReference>
<name>A0A1I4E309_9ACTN</name>
<keyword evidence="3" id="KW-1185">Reference proteome</keyword>